<dbReference type="Proteomes" id="UP000580474">
    <property type="component" value="Unassembled WGS sequence"/>
</dbReference>
<accession>A0A840N6G8</accession>
<evidence type="ECO:0000259" key="2">
    <source>
        <dbReference type="Pfam" id="PF14016"/>
    </source>
</evidence>
<organism evidence="3 4">
    <name type="scientific">Saccharopolyspora gloriosae</name>
    <dbReference type="NCBI Taxonomy" id="455344"/>
    <lineage>
        <taxon>Bacteria</taxon>
        <taxon>Bacillati</taxon>
        <taxon>Actinomycetota</taxon>
        <taxon>Actinomycetes</taxon>
        <taxon>Pseudonocardiales</taxon>
        <taxon>Pseudonocardiaceae</taxon>
        <taxon>Saccharopolyspora</taxon>
    </lineage>
</organism>
<dbReference type="AlphaFoldDB" id="A0A840N6G8"/>
<dbReference type="RefSeq" id="WP_184477181.1">
    <property type="nucleotide sequence ID" value="NZ_JACHIV010000001.1"/>
</dbReference>
<name>A0A840N6G8_9PSEU</name>
<keyword evidence="1" id="KW-0732">Signal</keyword>
<evidence type="ECO:0000313" key="4">
    <source>
        <dbReference type="Proteomes" id="UP000580474"/>
    </source>
</evidence>
<comment type="caution">
    <text evidence="3">The sequence shown here is derived from an EMBL/GenBank/DDBJ whole genome shotgun (WGS) entry which is preliminary data.</text>
</comment>
<sequence length="166" mass="16702">MTTKFRRIAAATAVAGAAFGITALTAGPAVANPSDALCTSDDVNVTVTKDPEHAAGHEAFLVDYTAASPTTNCKLQGVPAGVSFHGGEAPIPGVTVNPESSPAAPVNLTASKPAFSRFVQQTGAPANPTVPASVEFDLENGHVAAVWPAGESIKGDVLTATPIAQR</sequence>
<evidence type="ECO:0000313" key="3">
    <source>
        <dbReference type="EMBL" id="MBB5067570.1"/>
    </source>
</evidence>
<keyword evidence="4" id="KW-1185">Reference proteome</keyword>
<reference evidence="3 4" key="1">
    <citation type="submission" date="2020-08" db="EMBL/GenBank/DDBJ databases">
        <title>Sequencing the genomes of 1000 actinobacteria strains.</title>
        <authorList>
            <person name="Klenk H.-P."/>
        </authorList>
    </citation>
    <scope>NUCLEOTIDE SEQUENCE [LARGE SCALE GENOMIC DNA]</scope>
    <source>
        <strain evidence="3 4">DSM 45582</strain>
    </source>
</reference>
<protein>
    <recommendedName>
        <fullName evidence="2">DUF4232 domain-containing protein</fullName>
    </recommendedName>
</protein>
<dbReference type="Pfam" id="PF14016">
    <property type="entry name" value="DUF4232"/>
    <property type="match status" value="1"/>
</dbReference>
<feature type="chain" id="PRO_5032665459" description="DUF4232 domain-containing protein" evidence="1">
    <location>
        <begin position="32"/>
        <end position="166"/>
    </location>
</feature>
<gene>
    <name evidence="3" type="ORF">BJ969_000658</name>
</gene>
<dbReference type="InterPro" id="IPR025326">
    <property type="entry name" value="DUF4232"/>
</dbReference>
<evidence type="ECO:0000256" key="1">
    <source>
        <dbReference type="SAM" id="SignalP"/>
    </source>
</evidence>
<feature type="domain" description="DUF4232" evidence="2">
    <location>
        <begin position="38"/>
        <end position="163"/>
    </location>
</feature>
<feature type="signal peptide" evidence="1">
    <location>
        <begin position="1"/>
        <end position="31"/>
    </location>
</feature>
<proteinExistence type="predicted"/>
<dbReference type="EMBL" id="JACHIV010000001">
    <property type="protein sequence ID" value="MBB5067570.1"/>
    <property type="molecule type" value="Genomic_DNA"/>
</dbReference>